<dbReference type="InterPro" id="IPR011011">
    <property type="entry name" value="Znf_FYVE_PHD"/>
</dbReference>
<feature type="coiled-coil region" evidence="8">
    <location>
        <begin position="1107"/>
        <end position="1134"/>
    </location>
</feature>
<dbReference type="InterPro" id="IPR013087">
    <property type="entry name" value="Znf_C2H2_type"/>
</dbReference>
<evidence type="ECO:0000256" key="7">
    <source>
        <dbReference type="PROSITE-ProRule" id="PRU00042"/>
    </source>
</evidence>
<dbReference type="SMART" id="SM00249">
    <property type="entry name" value="PHD"/>
    <property type="match status" value="1"/>
</dbReference>
<dbReference type="GO" id="GO:0008270">
    <property type="term" value="F:zinc ion binding"/>
    <property type="evidence" value="ECO:0007669"/>
    <property type="project" value="UniProtKB-KW"/>
</dbReference>
<keyword evidence="13" id="KW-1185">Reference proteome</keyword>
<proteinExistence type="predicted"/>
<feature type="compositionally biased region" description="Polar residues" evidence="9">
    <location>
        <begin position="738"/>
        <end position="752"/>
    </location>
</feature>
<keyword evidence="4 7" id="KW-0863">Zinc-finger</keyword>
<evidence type="ECO:0000256" key="1">
    <source>
        <dbReference type="ARBA" id="ARBA00004123"/>
    </source>
</evidence>
<feature type="compositionally biased region" description="Low complexity" evidence="9">
    <location>
        <begin position="120"/>
        <end position="132"/>
    </location>
</feature>
<dbReference type="GO" id="GO:0003677">
    <property type="term" value="F:DNA binding"/>
    <property type="evidence" value="ECO:0007669"/>
    <property type="project" value="InterPro"/>
</dbReference>
<feature type="region of interest" description="Disordered" evidence="9">
    <location>
        <begin position="737"/>
        <end position="806"/>
    </location>
</feature>
<evidence type="ECO:0000313" key="13">
    <source>
        <dbReference type="Proteomes" id="UP001152798"/>
    </source>
</evidence>
<dbReference type="InterPro" id="IPR001965">
    <property type="entry name" value="Znf_PHD"/>
</dbReference>
<evidence type="ECO:0000256" key="2">
    <source>
        <dbReference type="ARBA" id="ARBA00022723"/>
    </source>
</evidence>
<feature type="compositionally biased region" description="Polar residues" evidence="9">
    <location>
        <begin position="760"/>
        <end position="787"/>
    </location>
</feature>
<evidence type="ECO:0000313" key="12">
    <source>
        <dbReference type="EMBL" id="CAH1403439.1"/>
    </source>
</evidence>
<dbReference type="Gene3D" id="3.30.890.10">
    <property type="entry name" value="Methyl-cpg-binding Protein 2, Chain A"/>
    <property type="match status" value="1"/>
</dbReference>
<evidence type="ECO:0000256" key="8">
    <source>
        <dbReference type="SAM" id="Coils"/>
    </source>
</evidence>
<dbReference type="Pfam" id="PF01429">
    <property type="entry name" value="MBD"/>
    <property type="match status" value="1"/>
</dbReference>
<dbReference type="Gene3D" id="2.30.30.140">
    <property type="match status" value="2"/>
</dbReference>
<feature type="compositionally biased region" description="Polar residues" evidence="9">
    <location>
        <begin position="176"/>
        <end position="186"/>
    </location>
</feature>
<dbReference type="InterPro" id="IPR002999">
    <property type="entry name" value="Tudor"/>
</dbReference>
<dbReference type="InterPro" id="IPR019786">
    <property type="entry name" value="Zinc_finger_PHD-type_CS"/>
</dbReference>
<dbReference type="SMART" id="SM00333">
    <property type="entry name" value="TUDOR"/>
    <property type="match status" value="1"/>
</dbReference>
<dbReference type="PROSITE" id="PS50982">
    <property type="entry name" value="MBD"/>
    <property type="match status" value="1"/>
</dbReference>
<comment type="subcellular location">
    <subcellularLocation>
        <location evidence="1">Nucleus</location>
    </subcellularLocation>
</comment>
<dbReference type="SUPFAM" id="SSF63748">
    <property type="entry name" value="Tudor/PWWP/MBT"/>
    <property type="match status" value="1"/>
</dbReference>
<dbReference type="Gene3D" id="3.30.40.10">
    <property type="entry name" value="Zinc/RING finger domain, C3HC4 (zinc finger)"/>
    <property type="match status" value="1"/>
</dbReference>
<keyword evidence="8" id="KW-0175">Coiled coil</keyword>
<dbReference type="CDD" id="cd20386">
    <property type="entry name" value="Tudor_PHF20-like"/>
    <property type="match status" value="1"/>
</dbReference>
<dbReference type="OrthoDB" id="161570at2759"/>
<feature type="domain" description="C2H2-type" evidence="10">
    <location>
        <begin position="691"/>
        <end position="721"/>
    </location>
</feature>
<accession>A0A9P0HJU2</accession>
<dbReference type="PANTHER" id="PTHR15856:SF51">
    <property type="entry name" value="MBD-R2"/>
    <property type="match status" value="1"/>
</dbReference>
<feature type="compositionally biased region" description="Acidic residues" evidence="9">
    <location>
        <begin position="829"/>
        <end position="839"/>
    </location>
</feature>
<feature type="region of interest" description="Disordered" evidence="9">
    <location>
        <begin position="162"/>
        <end position="186"/>
    </location>
</feature>
<dbReference type="PANTHER" id="PTHR15856">
    <property type="entry name" value="PHD FINGER PROTEIN 20-RELATED"/>
    <property type="match status" value="1"/>
</dbReference>
<dbReference type="InterPro" id="IPR013083">
    <property type="entry name" value="Znf_RING/FYVE/PHD"/>
</dbReference>
<keyword evidence="6" id="KW-0539">Nucleus</keyword>
<evidence type="ECO:0000259" key="11">
    <source>
        <dbReference type="PROSITE" id="PS50982"/>
    </source>
</evidence>
<reference evidence="12" key="1">
    <citation type="submission" date="2022-01" db="EMBL/GenBank/DDBJ databases">
        <authorList>
            <person name="King R."/>
        </authorList>
    </citation>
    <scope>NUCLEOTIDE SEQUENCE</scope>
</reference>
<keyword evidence="5" id="KW-0862">Zinc</keyword>
<dbReference type="GO" id="GO:0005634">
    <property type="term" value="C:nucleus"/>
    <property type="evidence" value="ECO:0007669"/>
    <property type="project" value="UniProtKB-SubCell"/>
</dbReference>
<keyword evidence="3" id="KW-0677">Repeat</keyword>
<dbReference type="PROSITE" id="PS50157">
    <property type="entry name" value="ZINC_FINGER_C2H2_2"/>
    <property type="match status" value="1"/>
</dbReference>
<dbReference type="Pfam" id="PF20826">
    <property type="entry name" value="PHD_5"/>
    <property type="match status" value="1"/>
</dbReference>
<evidence type="ECO:0000259" key="10">
    <source>
        <dbReference type="PROSITE" id="PS50157"/>
    </source>
</evidence>
<evidence type="ECO:0000256" key="5">
    <source>
        <dbReference type="ARBA" id="ARBA00022833"/>
    </source>
</evidence>
<evidence type="ECO:0000256" key="3">
    <source>
        <dbReference type="ARBA" id="ARBA00022737"/>
    </source>
</evidence>
<feature type="region of interest" description="Disordered" evidence="9">
    <location>
        <begin position="100"/>
        <end position="132"/>
    </location>
</feature>
<evidence type="ECO:0000256" key="4">
    <source>
        <dbReference type="ARBA" id="ARBA00022771"/>
    </source>
</evidence>
<dbReference type="GO" id="GO:0044545">
    <property type="term" value="C:NSL complex"/>
    <property type="evidence" value="ECO:0007669"/>
    <property type="project" value="TreeGrafter"/>
</dbReference>
<feature type="region of interest" description="Disordered" evidence="9">
    <location>
        <begin position="494"/>
        <end position="515"/>
    </location>
</feature>
<organism evidence="12 13">
    <name type="scientific">Nezara viridula</name>
    <name type="common">Southern green stink bug</name>
    <name type="synonym">Cimex viridulus</name>
    <dbReference type="NCBI Taxonomy" id="85310"/>
    <lineage>
        <taxon>Eukaryota</taxon>
        <taxon>Metazoa</taxon>
        <taxon>Ecdysozoa</taxon>
        <taxon>Arthropoda</taxon>
        <taxon>Hexapoda</taxon>
        <taxon>Insecta</taxon>
        <taxon>Pterygota</taxon>
        <taxon>Neoptera</taxon>
        <taxon>Paraneoptera</taxon>
        <taxon>Hemiptera</taxon>
        <taxon>Heteroptera</taxon>
        <taxon>Panheteroptera</taxon>
        <taxon>Pentatomomorpha</taxon>
        <taxon>Pentatomoidea</taxon>
        <taxon>Pentatomidae</taxon>
        <taxon>Pentatominae</taxon>
        <taxon>Nezara</taxon>
    </lineage>
</organism>
<dbReference type="AlphaFoldDB" id="A0A9P0HJU2"/>
<dbReference type="InterPro" id="IPR016177">
    <property type="entry name" value="DNA-bd_dom_sf"/>
</dbReference>
<dbReference type="PROSITE" id="PS01359">
    <property type="entry name" value="ZF_PHD_1"/>
    <property type="match status" value="1"/>
</dbReference>
<name>A0A9P0HJU2_NEZVI</name>
<gene>
    <name evidence="12" type="ORF">NEZAVI_LOCUS12049</name>
</gene>
<dbReference type="SUPFAM" id="SSF57903">
    <property type="entry name" value="FYVE/PHD zinc finger"/>
    <property type="match status" value="1"/>
</dbReference>
<dbReference type="PROSITE" id="PS00028">
    <property type="entry name" value="ZINC_FINGER_C2H2_1"/>
    <property type="match status" value="1"/>
</dbReference>
<dbReference type="EMBL" id="OV725081">
    <property type="protein sequence ID" value="CAH1403439.1"/>
    <property type="molecule type" value="Genomic_DNA"/>
</dbReference>
<feature type="region of interest" description="Disordered" evidence="9">
    <location>
        <begin position="821"/>
        <end position="842"/>
    </location>
</feature>
<keyword evidence="2" id="KW-0479">Metal-binding</keyword>
<protein>
    <submittedName>
        <fullName evidence="12">Uncharacterized protein</fullName>
    </submittedName>
</protein>
<feature type="domain" description="MBD" evidence="11">
    <location>
        <begin position="552"/>
        <end position="619"/>
    </location>
</feature>
<dbReference type="Proteomes" id="UP001152798">
    <property type="component" value="Chromosome 5"/>
</dbReference>
<dbReference type="GO" id="GO:0006357">
    <property type="term" value="P:regulation of transcription by RNA polymerase II"/>
    <property type="evidence" value="ECO:0007669"/>
    <property type="project" value="TreeGrafter"/>
</dbReference>
<sequence>MQEGGINLTLNEDEIKKRMKLKDFSIKLFKLSNHFVGKPNYDKCAMSVNGEMHKVNFHTVSEMVEGPSNDYSKFPLKSKRKRVLSRVLKANRMSRRKIRRFGNARKQRKVNQLIEESQNDDNTTTSENSESNNLYNEINWEENLDCDASALVDEFAPRVQHSIPTTSKSVEEEPGSSEQTESVQASVSDNTFVEGDMLFVKDFHTSEWKSVSIVEVDCEDNEVLVHYEDKSKCDEWVSMNSQRISRTEPSFSSNEELTDKETSDIPEILPIKQTEEDVETESYQADEEKRFRQRNWRKHRTDSSYANMKSYGTTKFVIGEKVLAKWSDHRMQKFPAVIKTVVGDGRYDVLFYDGFEKTISEDHLYKTTEEEAAKYQKTNPSEADIFVDMDANSKEARRQRKRKTFDDYVFARDVKMTRKKGFKPVEGITIKNKLSYFNKTSDSKEIGELTKPPGQSLHSGRKIRRRRKALFSTRRSDSYKLKLFHTSERAKNESLASSVSNLSSSPQSSVVKNDMNAVDSSEPVEISDDRWNVDLPPDSAPLTITKEDGSVMRSTLVPDKNLPKGWYKHAVLKAENKWEIFLVSPDGYKLTHLEELKRYFSEVVEEEPPSSLDFLAKFSLLPDLSVQQKDLPLAGPPKVWFHRRNSRGKRGGRGKCNTAPIRSVGRVRTLLPKYRHDSSPSITPGPDGEVWKCLKEGCNKKFRKENLLQMHIKHYHSELSSLVRSAPNMVDLACARSESVNSDSMKIPQQTIKRILPRTFSGSPSNSSTETNSIDTTDQPSASLPNSRNKERVDIPSLKRQNAVEERRTTIKTILPIRQPDTPAKMNVDSDDNESDEDCFEQKKNGSRIFKPSRFRRGKISGVRGDEDSFEQVMSPTFRFTKKKLSSVDKLQITTDSNDSYTEEEKISPNTEVNDEGVVIERLRSEEIINCTCGFREEDGLMIQCDICMCWQHGLCSGIETESDVPERYICNICRNPFRVRSSKKYSYAQHYLTQGKLPSFSYRARNEETIKERESMLKRCFEISSSIHEIKNVERSLSAKLNIAEQSDHPKLYLWAKNWDEAHIKNEFKRENFSNNGDNYDTGVKQHSGPQPEAPIDLEECRIRLLDNVENTFSQLENRLTSIQAQIAALESQDPVCNSVSDKVMKQTIQMLIRDVETIQKLAAIS</sequence>
<evidence type="ECO:0000256" key="9">
    <source>
        <dbReference type="SAM" id="MobiDB-lite"/>
    </source>
</evidence>
<feature type="compositionally biased region" description="Low complexity" evidence="9">
    <location>
        <begin position="494"/>
        <end position="511"/>
    </location>
</feature>
<dbReference type="InterPro" id="IPR043449">
    <property type="entry name" value="PHF20-like"/>
</dbReference>
<evidence type="ECO:0000256" key="6">
    <source>
        <dbReference type="ARBA" id="ARBA00023242"/>
    </source>
</evidence>
<feature type="compositionally biased region" description="Basic residues" evidence="9">
    <location>
        <begin position="100"/>
        <end position="109"/>
    </location>
</feature>
<dbReference type="SUPFAM" id="SSF54171">
    <property type="entry name" value="DNA-binding domain"/>
    <property type="match status" value="1"/>
</dbReference>
<dbReference type="InterPro" id="IPR001739">
    <property type="entry name" value="Methyl_CpG_DNA-bd"/>
</dbReference>